<feature type="transmembrane region" description="Helical" evidence="1">
    <location>
        <begin position="73"/>
        <end position="92"/>
    </location>
</feature>
<evidence type="ECO:0000256" key="1">
    <source>
        <dbReference type="SAM" id="Phobius"/>
    </source>
</evidence>
<evidence type="ECO:0000313" key="2">
    <source>
        <dbReference type="EMBL" id="CAK9137640.1"/>
    </source>
</evidence>
<name>A0ABC8R244_9AQUA</name>
<dbReference type="EMBL" id="CAUOFW020000829">
    <property type="protein sequence ID" value="CAK9137640.1"/>
    <property type="molecule type" value="Genomic_DNA"/>
</dbReference>
<sequence>MRHSRDSVDDWGVASFYTSHDIFNRAAVSYSMDVAQPPSVGRASSTASLPTDLLEYGGANSIDHGSPGFSPGLGGLFSIIFPSLSLSMVYGVRRRRVFLSPSSKRNVLVKDENTL</sequence>
<keyword evidence="1" id="KW-0812">Transmembrane</keyword>
<comment type="caution">
    <text evidence="2">The sequence shown here is derived from an EMBL/GenBank/DDBJ whole genome shotgun (WGS) entry which is preliminary data.</text>
</comment>
<proteinExistence type="predicted"/>
<keyword evidence="3" id="KW-1185">Reference proteome</keyword>
<organism evidence="2 3">
    <name type="scientific">Ilex paraguariensis</name>
    <name type="common">yerba mate</name>
    <dbReference type="NCBI Taxonomy" id="185542"/>
    <lineage>
        <taxon>Eukaryota</taxon>
        <taxon>Viridiplantae</taxon>
        <taxon>Streptophyta</taxon>
        <taxon>Embryophyta</taxon>
        <taxon>Tracheophyta</taxon>
        <taxon>Spermatophyta</taxon>
        <taxon>Magnoliopsida</taxon>
        <taxon>eudicotyledons</taxon>
        <taxon>Gunneridae</taxon>
        <taxon>Pentapetalae</taxon>
        <taxon>asterids</taxon>
        <taxon>campanulids</taxon>
        <taxon>Aquifoliales</taxon>
        <taxon>Aquifoliaceae</taxon>
        <taxon>Ilex</taxon>
    </lineage>
</organism>
<reference evidence="2 3" key="1">
    <citation type="submission" date="2024-02" db="EMBL/GenBank/DDBJ databases">
        <authorList>
            <person name="Vignale AGUSTIN F."/>
            <person name="Sosa J E."/>
            <person name="Modenutti C."/>
        </authorList>
    </citation>
    <scope>NUCLEOTIDE SEQUENCE [LARGE SCALE GENOMIC DNA]</scope>
</reference>
<keyword evidence="1" id="KW-1133">Transmembrane helix</keyword>
<dbReference type="Proteomes" id="UP001642360">
    <property type="component" value="Unassembled WGS sequence"/>
</dbReference>
<dbReference type="AlphaFoldDB" id="A0ABC8R244"/>
<keyword evidence="1" id="KW-0472">Membrane</keyword>
<protein>
    <submittedName>
        <fullName evidence="2">Uncharacterized protein</fullName>
    </submittedName>
</protein>
<evidence type="ECO:0000313" key="3">
    <source>
        <dbReference type="Proteomes" id="UP001642360"/>
    </source>
</evidence>
<gene>
    <name evidence="2" type="ORF">ILEXP_LOCUS4661</name>
</gene>
<accession>A0ABC8R244</accession>